<dbReference type="InterPro" id="IPR029021">
    <property type="entry name" value="Prot-tyrosine_phosphatase-like"/>
</dbReference>
<dbReference type="GO" id="GO:0004721">
    <property type="term" value="F:phosphoprotein phosphatase activity"/>
    <property type="evidence" value="ECO:0007669"/>
    <property type="project" value="UniProtKB-KW"/>
</dbReference>
<dbReference type="Proteomes" id="UP000189703">
    <property type="component" value="Unplaced"/>
</dbReference>
<dbReference type="CDD" id="cd14498">
    <property type="entry name" value="DSP"/>
    <property type="match status" value="1"/>
</dbReference>
<dbReference type="RefSeq" id="XP_010260185.2">
    <property type="nucleotide sequence ID" value="XM_010261883.2"/>
</dbReference>
<dbReference type="SMART" id="SM00195">
    <property type="entry name" value="DSPc"/>
    <property type="match status" value="1"/>
</dbReference>
<dbReference type="InterPro" id="IPR000340">
    <property type="entry name" value="Dual-sp_phosphatase_cat-dom"/>
</dbReference>
<proteinExistence type="predicted"/>
<feature type="region of interest" description="Disordered" evidence="3">
    <location>
        <begin position="15"/>
        <end position="39"/>
    </location>
</feature>
<keyword evidence="1" id="KW-0378">Hydrolase</keyword>
<dbReference type="PANTHER" id="PTHR46381">
    <property type="entry name" value="MKPA PROTEIN"/>
    <property type="match status" value="1"/>
</dbReference>
<dbReference type="GeneID" id="104599376"/>
<evidence type="ECO:0000259" key="5">
    <source>
        <dbReference type="PROSITE" id="PS50056"/>
    </source>
</evidence>
<organism evidence="6 7">
    <name type="scientific">Nelumbo nucifera</name>
    <name type="common">Sacred lotus</name>
    <dbReference type="NCBI Taxonomy" id="4432"/>
    <lineage>
        <taxon>Eukaryota</taxon>
        <taxon>Viridiplantae</taxon>
        <taxon>Streptophyta</taxon>
        <taxon>Embryophyta</taxon>
        <taxon>Tracheophyta</taxon>
        <taxon>Spermatophyta</taxon>
        <taxon>Magnoliopsida</taxon>
        <taxon>Proteales</taxon>
        <taxon>Nelumbonaceae</taxon>
        <taxon>Nelumbo</taxon>
    </lineage>
</organism>
<evidence type="ECO:0000256" key="3">
    <source>
        <dbReference type="SAM" id="MobiDB-lite"/>
    </source>
</evidence>
<dbReference type="AlphaFoldDB" id="A0A1U8A5K7"/>
<name>A0A1U8A5K7_NELNU</name>
<dbReference type="SUPFAM" id="SSF82754">
    <property type="entry name" value="C-terminal, gelsolin-like domain of Sec23/24"/>
    <property type="match status" value="1"/>
</dbReference>
<dbReference type="Gene3D" id="3.40.20.10">
    <property type="entry name" value="Severin"/>
    <property type="match status" value="1"/>
</dbReference>
<feature type="domain" description="Tyrosine specific protein phosphatases" evidence="5">
    <location>
        <begin position="87"/>
        <end position="148"/>
    </location>
</feature>
<dbReference type="InterPro" id="IPR036180">
    <property type="entry name" value="Gelsolin-like_dom_sf"/>
</dbReference>
<dbReference type="PROSITE" id="PS50056">
    <property type="entry name" value="TYR_PHOSPHATASE_2"/>
    <property type="match status" value="1"/>
</dbReference>
<evidence type="ECO:0000259" key="4">
    <source>
        <dbReference type="PROSITE" id="PS50054"/>
    </source>
</evidence>
<dbReference type="PROSITE" id="PS00383">
    <property type="entry name" value="TYR_PHOSPHATASE_1"/>
    <property type="match status" value="1"/>
</dbReference>
<dbReference type="OrthoDB" id="165342at2759"/>
<dbReference type="OMA" id="IWISRRC"/>
<dbReference type="InterPro" id="IPR029006">
    <property type="entry name" value="ADF-H/Gelsolin-like_dom_sf"/>
</dbReference>
<dbReference type="PROSITE" id="PS50054">
    <property type="entry name" value="TYR_PHOSPHATASE_DUAL"/>
    <property type="match status" value="1"/>
</dbReference>
<reference evidence="7" key="1">
    <citation type="submission" date="2025-08" db="UniProtKB">
        <authorList>
            <consortium name="RefSeq"/>
        </authorList>
    </citation>
    <scope>IDENTIFICATION</scope>
</reference>
<dbReference type="STRING" id="4432.A0A1U8A5K7"/>
<evidence type="ECO:0000256" key="2">
    <source>
        <dbReference type="ARBA" id="ARBA00022912"/>
    </source>
</evidence>
<dbReference type="InterPro" id="IPR016130">
    <property type="entry name" value="Tyr_Pase_AS"/>
</dbReference>
<accession>A0A1U8A5K7</accession>
<dbReference type="eggNOG" id="KOG1716">
    <property type="taxonomic scope" value="Eukaryota"/>
</dbReference>
<dbReference type="PANTHER" id="PTHR46381:SF4">
    <property type="entry name" value="PROTEIN-TYROSINE-PHOSPHATASE MKP1"/>
    <property type="match status" value="1"/>
</dbReference>
<gene>
    <name evidence="7" type="primary">LOC104599376</name>
</gene>
<dbReference type="InParanoid" id="A0A1U8A5K7"/>
<sequence length="373" mass="42041">MAKIVQNDIPLRTMVGSDDVGEWPHGHHPPTPSGRRDNRKRQDCIIQEGLRQNGIIHVLNCVGFICPEYIKSDLEYKTLWLQDSPSEDITSILHDVFDYFEDVREQRGKVLVHCCQGVSRSTSLVIAYLMWREGQSFDDAFQYVKAARGIANPNMGFACQLLQCQKRVHAIPLSPSSVLRMYRMAPHSSYDALHSIPKMLNDPSFALDSRGTFLIHVPSAIYIWISRRCEPIMERDAKGAAFQVVRYEKAQGPIITVEEGEEPSDLWDVFSNLPPSVGKSSHSLEIESAKNIVPSERKVDSYNVDFELFCKAITGGVVPPFSSSGPEQETHLPARESNWSGLRRKFISDSVKGFVSTPKVSMCSRVESIQIHY</sequence>
<dbReference type="SUPFAM" id="SSF52799">
    <property type="entry name" value="(Phosphotyrosine protein) phosphatases II"/>
    <property type="match status" value="1"/>
</dbReference>
<evidence type="ECO:0000313" key="7">
    <source>
        <dbReference type="RefSeq" id="XP_010260185.2"/>
    </source>
</evidence>
<keyword evidence="6" id="KW-1185">Reference proteome</keyword>
<feature type="domain" description="Tyrosine-protein phosphatase" evidence="4">
    <location>
        <begin position="23"/>
        <end position="170"/>
    </location>
</feature>
<dbReference type="InterPro" id="IPR000387">
    <property type="entry name" value="Tyr_Pase_dom"/>
</dbReference>
<dbReference type="Gene3D" id="3.90.190.10">
    <property type="entry name" value="Protein tyrosine phosphatase superfamily"/>
    <property type="match status" value="1"/>
</dbReference>
<protein>
    <submittedName>
        <fullName evidence="7">Protein-tyrosine-phosphatase MKP1-like</fullName>
    </submittedName>
</protein>
<keyword evidence="2" id="KW-0904">Protein phosphatase</keyword>
<dbReference type="KEGG" id="nnu:104599376"/>
<dbReference type="Pfam" id="PF00782">
    <property type="entry name" value="DSPc"/>
    <property type="match status" value="1"/>
</dbReference>
<dbReference type="InterPro" id="IPR020422">
    <property type="entry name" value="TYR_PHOSPHATASE_DUAL_dom"/>
</dbReference>
<evidence type="ECO:0000256" key="1">
    <source>
        <dbReference type="ARBA" id="ARBA00022801"/>
    </source>
</evidence>
<evidence type="ECO:0000313" key="6">
    <source>
        <dbReference type="Proteomes" id="UP000189703"/>
    </source>
</evidence>